<organism evidence="5 6">
    <name type="scientific">Streptomyces aurantiogriseus</name>
    <dbReference type="NCBI Taxonomy" id="66870"/>
    <lineage>
        <taxon>Bacteria</taxon>
        <taxon>Bacillati</taxon>
        <taxon>Actinomycetota</taxon>
        <taxon>Actinomycetes</taxon>
        <taxon>Kitasatosporales</taxon>
        <taxon>Streptomycetaceae</taxon>
        <taxon>Streptomyces</taxon>
    </lineage>
</organism>
<dbReference type="Proteomes" id="UP000658320">
    <property type="component" value="Unassembled WGS sequence"/>
</dbReference>
<evidence type="ECO:0000256" key="2">
    <source>
        <dbReference type="ARBA" id="ARBA00023125"/>
    </source>
</evidence>
<name>A0A918FGY8_9ACTN</name>
<dbReference type="GO" id="GO:0000160">
    <property type="term" value="P:phosphorelay signal transduction system"/>
    <property type="evidence" value="ECO:0007669"/>
    <property type="project" value="InterPro"/>
</dbReference>
<comment type="caution">
    <text evidence="5">The sequence shown here is derived from an EMBL/GenBank/DDBJ whole genome shotgun (WGS) entry which is preliminary data.</text>
</comment>
<feature type="domain" description="OmpR/PhoB-type" evidence="4">
    <location>
        <begin position="269"/>
        <end position="335"/>
    </location>
</feature>
<sequence length="452" mass="48384">MPETVVAAHPRSDDVPSSIAFREAELTDPWVALEPGADPVERVRILRRAHETFTEAGTVPRPVRAVVADSWRRSARAGVGPDGTASVELTDGDLGAYRAEHPLARVMPLFRELMGTFAADGEHLLAVCDAHGSLLWVEGHPATRRKAGRMNFVPGARWAESAVGTNAPGTAVAVDRPVQVFAAEHFIRRVQPWTCAAAPVHDPRTGRVLGAVDITGGDGLAHPHSLGFVQAVARAAESHLALLAPEPPETATWELAALGRDEAHLTSGGRRIRLSRRHSEILVLLARHPEGLTGDELLCALYEDESVTPVTLRAELARLRGILGPGLLASRPYRLTVPVESDVAVVERRLAAGTVTAAVTAYAGPLLPASQAPAVVRLRHRLADGLRAALVARRDPDLLANWAHAPWGEEDLEVWRALAAARPTAAVRARLAALESELTAAAGWTRPRPAPR</sequence>
<dbReference type="Gene3D" id="1.10.10.10">
    <property type="entry name" value="Winged helix-like DNA-binding domain superfamily/Winged helix DNA-binding domain"/>
    <property type="match status" value="1"/>
</dbReference>
<dbReference type="InterPro" id="IPR029016">
    <property type="entry name" value="GAF-like_dom_sf"/>
</dbReference>
<reference evidence="5" key="1">
    <citation type="journal article" date="2014" name="Int. J. Syst. Evol. Microbiol.">
        <title>Complete genome sequence of Corynebacterium casei LMG S-19264T (=DSM 44701T), isolated from a smear-ripened cheese.</title>
        <authorList>
            <consortium name="US DOE Joint Genome Institute (JGI-PGF)"/>
            <person name="Walter F."/>
            <person name="Albersmeier A."/>
            <person name="Kalinowski J."/>
            <person name="Ruckert C."/>
        </authorList>
    </citation>
    <scope>NUCLEOTIDE SEQUENCE</scope>
    <source>
        <strain evidence="5">JCM 4346</strain>
    </source>
</reference>
<dbReference type="EMBL" id="BMSX01000016">
    <property type="protein sequence ID" value="GGR36910.1"/>
    <property type="molecule type" value="Genomic_DNA"/>
</dbReference>
<gene>
    <name evidence="5" type="ORF">GCM10010251_61700</name>
</gene>
<keyword evidence="3" id="KW-0804">Transcription</keyword>
<keyword evidence="6" id="KW-1185">Reference proteome</keyword>
<keyword evidence="1" id="KW-0805">Transcription regulation</keyword>
<evidence type="ECO:0000256" key="1">
    <source>
        <dbReference type="ARBA" id="ARBA00023015"/>
    </source>
</evidence>
<dbReference type="AlphaFoldDB" id="A0A918FGY8"/>
<proteinExistence type="predicted"/>
<evidence type="ECO:0000256" key="3">
    <source>
        <dbReference type="ARBA" id="ARBA00023163"/>
    </source>
</evidence>
<dbReference type="Gene3D" id="3.30.450.40">
    <property type="match status" value="1"/>
</dbReference>
<protein>
    <submittedName>
        <fullName evidence="5">Transcriptional regulator</fullName>
    </submittedName>
</protein>
<dbReference type="InterPro" id="IPR003018">
    <property type="entry name" value="GAF"/>
</dbReference>
<dbReference type="InterPro" id="IPR001867">
    <property type="entry name" value="OmpR/PhoB-type_DNA-bd"/>
</dbReference>
<dbReference type="Pfam" id="PF01590">
    <property type="entry name" value="GAF"/>
    <property type="match status" value="1"/>
</dbReference>
<dbReference type="GO" id="GO:0006355">
    <property type="term" value="P:regulation of DNA-templated transcription"/>
    <property type="evidence" value="ECO:0007669"/>
    <property type="project" value="InterPro"/>
</dbReference>
<dbReference type="InterPro" id="IPR036388">
    <property type="entry name" value="WH-like_DNA-bd_sf"/>
</dbReference>
<keyword evidence="2" id="KW-0238">DNA-binding</keyword>
<dbReference type="GO" id="GO:0003677">
    <property type="term" value="F:DNA binding"/>
    <property type="evidence" value="ECO:0007669"/>
    <property type="project" value="UniProtKB-KW"/>
</dbReference>
<reference evidence="5" key="2">
    <citation type="submission" date="2020-09" db="EMBL/GenBank/DDBJ databases">
        <authorList>
            <person name="Sun Q."/>
            <person name="Ohkuma M."/>
        </authorList>
    </citation>
    <scope>NUCLEOTIDE SEQUENCE</scope>
    <source>
        <strain evidence="5">JCM 4346</strain>
    </source>
</reference>
<evidence type="ECO:0000313" key="6">
    <source>
        <dbReference type="Proteomes" id="UP000658320"/>
    </source>
</evidence>
<dbReference type="SMART" id="SM00862">
    <property type="entry name" value="Trans_reg_C"/>
    <property type="match status" value="1"/>
</dbReference>
<evidence type="ECO:0000259" key="4">
    <source>
        <dbReference type="SMART" id="SM00862"/>
    </source>
</evidence>
<evidence type="ECO:0000313" key="5">
    <source>
        <dbReference type="EMBL" id="GGR36910.1"/>
    </source>
</evidence>
<accession>A0A918FGY8</accession>